<feature type="signal peptide" evidence="1">
    <location>
        <begin position="1"/>
        <end position="24"/>
    </location>
</feature>
<name>A0A9N9LA69_9HELO</name>
<evidence type="ECO:0000313" key="2">
    <source>
        <dbReference type="EMBL" id="CAG8961351.1"/>
    </source>
</evidence>
<keyword evidence="1" id="KW-0732">Signal</keyword>
<evidence type="ECO:0000256" key="1">
    <source>
        <dbReference type="SAM" id="SignalP"/>
    </source>
</evidence>
<accession>A0A9N9LA69</accession>
<dbReference type="EMBL" id="CAJVRL010000107">
    <property type="protein sequence ID" value="CAG8961351.1"/>
    <property type="molecule type" value="Genomic_DNA"/>
</dbReference>
<feature type="chain" id="PRO_5040462664" evidence="1">
    <location>
        <begin position="25"/>
        <end position="58"/>
    </location>
</feature>
<dbReference type="AlphaFoldDB" id="A0A9N9LA69"/>
<dbReference type="Proteomes" id="UP000696280">
    <property type="component" value="Unassembled WGS sequence"/>
</dbReference>
<reference evidence="2" key="1">
    <citation type="submission" date="2021-07" db="EMBL/GenBank/DDBJ databases">
        <authorList>
            <person name="Durling M."/>
        </authorList>
    </citation>
    <scope>NUCLEOTIDE SEQUENCE</scope>
</reference>
<gene>
    <name evidence="2" type="ORF">HYFRA_00013812</name>
</gene>
<protein>
    <submittedName>
        <fullName evidence="2">Uncharacterized protein</fullName>
    </submittedName>
</protein>
<sequence length="58" mass="6250">MRSSISLSLSAIMSLLIFTPMISAQNSCFDQCVSDCAQPDLSWQCGSDVTGWCNLSCP</sequence>
<evidence type="ECO:0000313" key="3">
    <source>
        <dbReference type="Proteomes" id="UP000696280"/>
    </source>
</evidence>
<keyword evidence="3" id="KW-1185">Reference proteome</keyword>
<organism evidence="2 3">
    <name type="scientific">Hymenoscyphus fraxineus</name>
    <dbReference type="NCBI Taxonomy" id="746836"/>
    <lineage>
        <taxon>Eukaryota</taxon>
        <taxon>Fungi</taxon>
        <taxon>Dikarya</taxon>
        <taxon>Ascomycota</taxon>
        <taxon>Pezizomycotina</taxon>
        <taxon>Leotiomycetes</taxon>
        <taxon>Helotiales</taxon>
        <taxon>Helotiaceae</taxon>
        <taxon>Hymenoscyphus</taxon>
    </lineage>
</organism>
<proteinExistence type="predicted"/>
<comment type="caution">
    <text evidence="2">The sequence shown here is derived from an EMBL/GenBank/DDBJ whole genome shotgun (WGS) entry which is preliminary data.</text>
</comment>